<proteinExistence type="predicted"/>
<feature type="compositionally biased region" description="Polar residues" evidence="1">
    <location>
        <begin position="1"/>
        <end position="18"/>
    </location>
</feature>
<name>A0A1Y2G4I1_9BASI</name>
<dbReference type="InParanoid" id="A0A1Y2G4I1"/>
<keyword evidence="3" id="KW-1185">Reference proteome</keyword>
<reference evidence="2 3" key="1">
    <citation type="submission" date="2016-07" db="EMBL/GenBank/DDBJ databases">
        <title>Pervasive Adenine N6-methylation of Active Genes in Fungi.</title>
        <authorList>
            <consortium name="DOE Joint Genome Institute"/>
            <person name="Mondo S.J."/>
            <person name="Dannebaum R.O."/>
            <person name="Kuo R.C."/>
            <person name="Labutti K."/>
            <person name="Haridas S."/>
            <person name="Kuo A."/>
            <person name="Salamov A."/>
            <person name="Ahrendt S.R."/>
            <person name="Lipzen A."/>
            <person name="Sullivan W."/>
            <person name="Andreopoulos W.B."/>
            <person name="Clum A."/>
            <person name="Lindquist E."/>
            <person name="Daum C."/>
            <person name="Ramamoorthy G.K."/>
            <person name="Gryganskyi A."/>
            <person name="Culley D."/>
            <person name="Magnuson J.K."/>
            <person name="James T.Y."/>
            <person name="O'Malley M.A."/>
            <person name="Stajich J.E."/>
            <person name="Spatafora J.W."/>
            <person name="Visel A."/>
            <person name="Grigoriev I.V."/>
        </authorList>
    </citation>
    <scope>NUCLEOTIDE SEQUENCE [LARGE SCALE GENOMIC DNA]</scope>
    <source>
        <strain evidence="2 3">62-1032</strain>
    </source>
</reference>
<evidence type="ECO:0000313" key="3">
    <source>
        <dbReference type="Proteomes" id="UP000193467"/>
    </source>
</evidence>
<organism evidence="2 3">
    <name type="scientific">Leucosporidium creatinivorum</name>
    <dbReference type="NCBI Taxonomy" id="106004"/>
    <lineage>
        <taxon>Eukaryota</taxon>
        <taxon>Fungi</taxon>
        <taxon>Dikarya</taxon>
        <taxon>Basidiomycota</taxon>
        <taxon>Pucciniomycotina</taxon>
        <taxon>Microbotryomycetes</taxon>
        <taxon>Leucosporidiales</taxon>
        <taxon>Leucosporidium</taxon>
    </lineage>
</organism>
<dbReference type="EMBL" id="MCGR01000001">
    <property type="protein sequence ID" value="ORY92822.1"/>
    <property type="molecule type" value="Genomic_DNA"/>
</dbReference>
<gene>
    <name evidence="2" type="ORF">BCR35DRAFT_298376</name>
</gene>
<accession>A0A1Y2G4I1</accession>
<evidence type="ECO:0000313" key="2">
    <source>
        <dbReference type="EMBL" id="ORY92822.1"/>
    </source>
</evidence>
<dbReference type="Proteomes" id="UP000193467">
    <property type="component" value="Unassembled WGS sequence"/>
</dbReference>
<sequence>MLTKTTSRGSFLSLASTMNEKESIKTTRSKSSLLRRLFSTETDPSKPKLSALEELEQLRRRSGHPSVQAYHAPTGNFSSI</sequence>
<evidence type="ECO:0000256" key="1">
    <source>
        <dbReference type="SAM" id="MobiDB-lite"/>
    </source>
</evidence>
<dbReference type="AlphaFoldDB" id="A0A1Y2G4I1"/>
<feature type="region of interest" description="Disordered" evidence="1">
    <location>
        <begin position="1"/>
        <end position="29"/>
    </location>
</feature>
<feature type="region of interest" description="Disordered" evidence="1">
    <location>
        <begin position="59"/>
        <end position="80"/>
    </location>
</feature>
<comment type="caution">
    <text evidence="2">The sequence shown here is derived from an EMBL/GenBank/DDBJ whole genome shotgun (WGS) entry which is preliminary data.</text>
</comment>
<protein>
    <submittedName>
        <fullName evidence="2">Uncharacterized protein</fullName>
    </submittedName>
</protein>